<reference evidence="2" key="1">
    <citation type="submission" date="2023-03" db="EMBL/GenBank/DDBJ databases">
        <title>Massive genome expansion in bonnet fungi (Mycena s.s.) driven by repeated elements and novel gene families across ecological guilds.</title>
        <authorList>
            <consortium name="Lawrence Berkeley National Laboratory"/>
            <person name="Harder C.B."/>
            <person name="Miyauchi S."/>
            <person name="Viragh M."/>
            <person name="Kuo A."/>
            <person name="Thoen E."/>
            <person name="Andreopoulos B."/>
            <person name="Lu D."/>
            <person name="Skrede I."/>
            <person name="Drula E."/>
            <person name="Henrissat B."/>
            <person name="Morin E."/>
            <person name="Kohler A."/>
            <person name="Barry K."/>
            <person name="LaButti K."/>
            <person name="Morin E."/>
            <person name="Salamov A."/>
            <person name="Lipzen A."/>
            <person name="Mereny Z."/>
            <person name="Hegedus B."/>
            <person name="Baldrian P."/>
            <person name="Stursova M."/>
            <person name="Weitz H."/>
            <person name="Taylor A."/>
            <person name="Grigoriev I.V."/>
            <person name="Nagy L.G."/>
            <person name="Martin F."/>
            <person name="Kauserud H."/>
        </authorList>
    </citation>
    <scope>NUCLEOTIDE SEQUENCE</scope>
    <source>
        <strain evidence="2">CBHHK002</strain>
    </source>
</reference>
<dbReference type="CDD" id="cd02933">
    <property type="entry name" value="OYE_like_FMN"/>
    <property type="match status" value="1"/>
</dbReference>
<evidence type="ECO:0000259" key="1">
    <source>
        <dbReference type="Pfam" id="PF00724"/>
    </source>
</evidence>
<dbReference type="GO" id="GO:0016491">
    <property type="term" value="F:oxidoreductase activity"/>
    <property type="evidence" value="ECO:0007669"/>
    <property type="project" value="InterPro"/>
</dbReference>
<dbReference type="Proteomes" id="UP001218218">
    <property type="component" value="Unassembled WGS sequence"/>
</dbReference>
<dbReference type="EMBL" id="JARIHO010000008">
    <property type="protein sequence ID" value="KAJ7356715.1"/>
    <property type="molecule type" value="Genomic_DNA"/>
</dbReference>
<dbReference type="PANTHER" id="PTHR22893:SF91">
    <property type="entry name" value="NADPH DEHYDROGENASE 2-RELATED"/>
    <property type="match status" value="1"/>
</dbReference>
<comment type="caution">
    <text evidence="2">The sequence shown here is derived from an EMBL/GenBank/DDBJ whole genome shotgun (WGS) entry which is preliminary data.</text>
</comment>
<dbReference type="InterPro" id="IPR013785">
    <property type="entry name" value="Aldolase_TIM"/>
</dbReference>
<sequence length="393" mass="42894">MPDHPSVYPTAIPTRMPALFNPLQLGSTTISNRIGMSALTRNRADVSTTPNELMKEYYLQRATGGCGLIVNEGTLITRQGTEWPQAPGIWNKEQVAAWKTIVDAVHTTDTKIYCQLWHLGRCSHPDAPEQVLAGVPVYAPSALSARQGEFRFIPGIPGYVTPTEIEDPTSLILLYKEAAINAKEAGFDGVELHGASGYLVHEFLDSTSNNRTDKWGGSAENRSRFGLEVLKAVIEVFGADVAVKLSPAGGYGDMGMPLEETIETYSYFISEADKLGLSYICLARFVPSSDIIVEGKSRGIPHDVIGTYRPLIKNTKVFANEAFTPEEAEELVSAGTLDGVFFGVLWLTHPDLVKRVQHGKPLDNTPDVETFYGHPGVPAEKGFTDYPALASYE</sequence>
<dbReference type="AlphaFoldDB" id="A0AAD7EWY9"/>
<dbReference type="GO" id="GO:0010181">
    <property type="term" value="F:FMN binding"/>
    <property type="evidence" value="ECO:0007669"/>
    <property type="project" value="InterPro"/>
</dbReference>
<dbReference type="Pfam" id="PF00724">
    <property type="entry name" value="Oxidored_FMN"/>
    <property type="match status" value="1"/>
</dbReference>
<protein>
    <recommendedName>
        <fullName evidence="1">NADH:flavin oxidoreductase/NADH oxidase N-terminal domain-containing protein</fullName>
    </recommendedName>
</protein>
<dbReference type="PANTHER" id="PTHR22893">
    <property type="entry name" value="NADH OXIDOREDUCTASE-RELATED"/>
    <property type="match status" value="1"/>
</dbReference>
<evidence type="ECO:0000313" key="3">
    <source>
        <dbReference type="Proteomes" id="UP001218218"/>
    </source>
</evidence>
<keyword evidence="3" id="KW-1185">Reference proteome</keyword>
<name>A0AAD7EWY9_9AGAR</name>
<gene>
    <name evidence="2" type="ORF">DFH08DRAFT_463726</name>
</gene>
<dbReference type="InterPro" id="IPR045247">
    <property type="entry name" value="Oye-like"/>
</dbReference>
<dbReference type="InterPro" id="IPR001155">
    <property type="entry name" value="OxRdtase_FMN_N"/>
</dbReference>
<accession>A0AAD7EWY9</accession>
<organism evidence="2 3">
    <name type="scientific">Mycena albidolilacea</name>
    <dbReference type="NCBI Taxonomy" id="1033008"/>
    <lineage>
        <taxon>Eukaryota</taxon>
        <taxon>Fungi</taxon>
        <taxon>Dikarya</taxon>
        <taxon>Basidiomycota</taxon>
        <taxon>Agaricomycotina</taxon>
        <taxon>Agaricomycetes</taxon>
        <taxon>Agaricomycetidae</taxon>
        <taxon>Agaricales</taxon>
        <taxon>Marasmiineae</taxon>
        <taxon>Mycenaceae</taxon>
        <taxon>Mycena</taxon>
    </lineage>
</organism>
<dbReference type="Gene3D" id="3.20.20.70">
    <property type="entry name" value="Aldolase class I"/>
    <property type="match status" value="1"/>
</dbReference>
<feature type="domain" description="NADH:flavin oxidoreductase/NADH oxidase N-terminal" evidence="1">
    <location>
        <begin position="19"/>
        <end position="362"/>
    </location>
</feature>
<evidence type="ECO:0000313" key="2">
    <source>
        <dbReference type="EMBL" id="KAJ7356715.1"/>
    </source>
</evidence>
<dbReference type="SUPFAM" id="SSF51395">
    <property type="entry name" value="FMN-linked oxidoreductases"/>
    <property type="match status" value="1"/>
</dbReference>
<proteinExistence type="predicted"/>